<dbReference type="OrthoDB" id="9986677at2759"/>
<name>A0A5B0PF72_PUCGR</name>
<organism evidence="2 3">
    <name type="scientific">Puccinia graminis f. sp. tritici</name>
    <dbReference type="NCBI Taxonomy" id="56615"/>
    <lineage>
        <taxon>Eukaryota</taxon>
        <taxon>Fungi</taxon>
        <taxon>Dikarya</taxon>
        <taxon>Basidiomycota</taxon>
        <taxon>Pucciniomycotina</taxon>
        <taxon>Pucciniomycetes</taxon>
        <taxon>Pucciniales</taxon>
        <taxon>Pucciniaceae</taxon>
        <taxon>Puccinia</taxon>
    </lineage>
</organism>
<feature type="transmembrane region" description="Helical" evidence="1">
    <location>
        <begin position="64"/>
        <end position="82"/>
    </location>
</feature>
<comment type="caution">
    <text evidence="2">The sequence shown here is derived from an EMBL/GenBank/DDBJ whole genome shotgun (WGS) entry which is preliminary data.</text>
</comment>
<gene>
    <name evidence="2" type="ORF">PGT21_007966</name>
</gene>
<accession>A0A5B0PF72</accession>
<protein>
    <submittedName>
        <fullName evidence="2">Uncharacterized protein</fullName>
    </submittedName>
</protein>
<keyword evidence="1" id="KW-0472">Membrane</keyword>
<keyword evidence="3" id="KW-1185">Reference proteome</keyword>
<dbReference type="Proteomes" id="UP000324748">
    <property type="component" value="Unassembled WGS sequence"/>
</dbReference>
<evidence type="ECO:0000256" key="1">
    <source>
        <dbReference type="SAM" id="Phobius"/>
    </source>
</evidence>
<proteinExistence type="predicted"/>
<sequence length="117" mass="12756">MGGGVGALATVVLVKAIIQNERDVLISPHGNGVFTGGTAASQARAISWGIFSRRLFLFGQKYSAVSWGFLVGFFLPIPFFIAHKYWPRYSVFCWRNHACLHRANVTVLGAQVSGTLV</sequence>
<keyword evidence="1" id="KW-1133">Transmembrane helix</keyword>
<evidence type="ECO:0000313" key="3">
    <source>
        <dbReference type="Proteomes" id="UP000324748"/>
    </source>
</evidence>
<dbReference type="EMBL" id="VSWC01000054">
    <property type="protein sequence ID" value="KAA1099452.1"/>
    <property type="molecule type" value="Genomic_DNA"/>
</dbReference>
<dbReference type="AlphaFoldDB" id="A0A5B0PF72"/>
<evidence type="ECO:0000313" key="2">
    <source>
        <dbReference type="EMBL" id="KAA1099452.1"/>
    </source>
</evidence>
<reference evidence="2 3" key="1">
    <citation type="submission" date="2019-05" db="EMBL/GenBank/DDBJ databases">
        <title>Emergence of the Ug99 lineage of the wheat stem rust pathogen through somatic hybridization.</title>
        <authorList>
            <person name="Li F."/>
            <person name="Upadhyaya N.M."/>
            <person name="Sperschneider J."/>
            <person name="Matny O."/>
            <person name="Nguyen-Phuc H."/>
            <person name="Mago R."/>
            <person name="Raley C."/>
            <person name="Miller M.E."/>
            <person name="Silverstein K.A.T."/>
            <person name="Henningsen E."/>
            <person name="Hirsch C.D."/>
            <person name="Visser B."/>
            <person name="Pretorius Z.A."/>
            <person name="Steffenson B.J."/>
            <person name="Schwessinger B."/>
            <person name="Dodds P.N."/>
            <person name="Figueroa M."/>
        </authorList>
    </citation>
    <scope>NUCLEOTIDE SEQUENCE [LARGE SCALE GENOMIC DNA]</scope>
    <source>
        <strain evidence="2">21-0</strain>
    </source>
</reference>
<keyword evidence="1" id="KW-0812">Transmembrane</keyword>